<evidence type="ECO:0000256" key="7">
    <source>
        <dbReference type="ARBA" id="ARBA00023121"/>
    </source>
</evidence>
<dbReference type="PROSITE" id="PS51847">
    <property type="entry name" value="SMP"/>
    <property type="match status" value="1"/>
</dbReference>
<feature type="compositionally biased region" description="Polar residues" evidence="9">
    <location>
        <begin position="848"/>
        <end position="858"/>
    </location>
</feature>
<feature type="region of interest" description="Disordered" evidence="9">
    <location>
        <begin position="39"/>
        <end position="59"/>
    </location>
</feature>
<feature type="compositionally biased region" description="Low complexity" evidence="9">
    <location>
        <begin position="827"/>
        <end position="840"/>
    </location>
</feature>
<evidence type="ECO:0000256" key="2">
    <source>
        <dbReference type="ARBA" id="ARBA00022448"/>
    </source>
</evidence>
<dbReference type="CDD" id="cd21675">
    <property type="entry name" value="SMP_TEX2"/>
    <property type="match status" value="1"/>
</dbReference>
<feature type="region of interest" description="Disordered" evidence="9">
    <location>
        <begin position="504"/>
        <end position="580"/>
    </location>
</feature>
<feature type="compositionally biased region" description="Low complexity" evidence="9">
    <location>
        <begin position="756"/>
        <end position="778"/>
    </location>
</feature>
<evidence type="ECO:0000259" key="11">
    <source>
        <dbReference type="PROSITE" id="PS51847"/>
    </source>
</evidence>
<proteinExistence type="predicted"/>
<feature type="region of interest" description="Disordered" evidence="9">
    <location>
        <begin position="606"/>
        <end position="720"/>
    </location>
</feature>
<reference evidence="12 13" key="1">
    <citation type="journal article" date="2016" name="Nat. Commun.">
        <title>Ectomycorrhizal ecology is imprinted in the genome of the dominant symbiotic fungus Cenococcum geophilum.</title>
        <authorList>
            <consortium name="DOE Joint Genome Institute"/>
            <person name="Peter M."/>
            <person name="Kohler A."/>
            <person name="Ohm R.A."/>
            <person name="Kuo A."/>
            <person name="Krutzmann J."/>
            <person name="Morin E."/>
            <person name="Arend M."/>
            <person name="Barry K.W."/>
            <person name="Binder M."/>
            <person name="Choi C."/>
            <person name="Clum A."/>
            <person name="Copeland A."/>
            <person name="Grisel N."/>
            <person name="Haridas S."/>
            <person name="Kipfer T."/>
            <person name="LaButti K."/>
            <person name="Lindquist E."/>
            <person name="Lipzen A."/>
            <person name="Maire R."/>
            <person name="Meier B."/>
            <person name="Mihaltcheva S."/>
            <person name="Molinier V."/>
            <person name="Murat C."/>
            <person name="Poggeler S."/>
            <person name="Quandt C.A."/>
            <person name="Sperisen C."/>
            <person name="Tritt A."/>
            <person name="Tisserant E."/>
            <person name="Crous P.W."/>
            <person name="Henrissat B."/>
            <person name="Nehls U."/>
            <person name="Egli S."/>
            <person name="Spatafora J.W."/>
            <person name="Grigoriev I.V."/>
            <person name="Martin F.M."/>
        </authorList>
    </citation>
    <scope>NUCLEOTIDE SEQUENCE [LARGE SCALE GENOMIC DNA]</scope>
    <source>
        <strain evidence="12 13">CBS 459.81</strain>
    </source>
</reference>
<feature type="region of interest" description="Disordered" evidence="9">
    <location>
        <begin position="732"/>
        <end position="923"/>
    </location>
</feature>
<dbReference type="GO" id="GO:1990456">
    <property type="term" value="P:mitochondrion-endoplasmic reticulum membrane tethering"/>
    <property type="evidence" value="ECO:0007669"/>
    <property type="project" value="TreeGrafter"/>
</dbReference>
<keyword evidence="3 10" id="KW-0812">Transmembrane</keyword>
<keyword evidence="7" id="KW-0446">Lipid-binding</keyword>
<gene>
    <name evidence="12" type="ORF">K432DRAFT_322867</name>
</gene>
<dbReference type="GO" id="GO:0005789">
    <property type="term" value="C:endoplasmic reticulum membrane"/>
    <property type="evidence" value="ECO:0007669"/>
    <property type="project" value="UniProtKB-SubCell"/>
</dbReference>
<evidence type="ECO:0000256" key="5">
    <source>
        <dbReference type="ARBA" id="ARBA00022989"/>
    </source>
</evidence>
<evidence type="ECO:0000256" key="3">
    <source>
        <dbReference type="ARBA" id="ARBA00022692"/>
    </source>
</evidence>
<comment type="subcellular location">
    <subcellularLocation>
        <location evidence="1">Endoplasmic reticulum membrane</location>
    </subcellularLocation>
</comment>
<feature type="transmembrane region" description="Helical" evidence="10">
    <location>
        <begin position="7"/>
        <end position="32"/>
    </location>
</feature>
<feature type="compositionally biased region" description="Low complexity" evidence="9">
    <location>
        <begin position="645"/>
        <end position="666"/>
    </location>
</feature>
<protein>
    <recommendedName>
        <fullName evidence="11">SMP-LTD domain-containing protein</fullName>
    </recommendedName>
</protein>
<evidence type="ECO:0000256" key="9">
    <source>
        <dbReference type="SAM" id="MobiDB-lite"/>
    </source>
</evidence>
<keyword evidence="6" id="KW-0445">Lipid transport</keyword>
<feature type="compositionally biased region" description="Pro residues" evidence="9">
    <location>
        <begin position="808"/>
        <end position="820"/>
    </location>
</feature>
<evidence type="ECO:0000256" key="8">
    <source>
        <dbReference type="ARBA" id="ARBA00023136"/>
    </source>
</evidence>
<evidence type="ECO:0000313" key="13">
    <source>
        <dbReference type="Proteomes" id="UP000250266"/>
    </source>
</evidence>
<feature type="compositionally biased region" description="Polar residues" evidence="9">
    <location>
        <begin position="606"/>
        <end position="623"/>
    </location>
</feature>
<keyword evidence="5 10" id="KW-1133">Transmembrane helix</keyword>
<dbReference type="GO" id="GO:0015914">
    <property type="term" value="P:phospholipid transport"/>
    <property type="evidence" value="ECO:0007669"/>
    <property type="project" value="TreeGrafter"/>
</dbReference>
<dbReference type="PANTHER" id="PTHR13466">
    <property type="entry name" value="TEX2 PROTEIN-RELATED"/>
    <property type="match status" value="1"/>
</dbReference>
<dbReference type="GO" id="GO:0008289">
    <property type="term" value="F:lipid binding"/>
    <property type="evidence" value="ECO:0007669"/>
    <property type="project" value="UniProtKB-KW"/>
</dbReference>
<evidence type="ECO:0000256" key="10">
    <source>
        <dbReference type="SAM" id="Phobius"/>
    </source>
</evidence>
<evidence type="ECO:0000256" key="6">
    <source>
        <dbReference type="ARBA" id="ARBA00023055"/>
    </source>
</evidence>
<dbReference type="GO" id="GO:0032865">
    <property type="term" value="C:ERMES complex"/>
    <property type="evidence" value="ECO:0007669"/>
    <property type="project" value="TreeGrafter"/>
</dbReference>
<keyword evidence="4" id="KW-0256">Endoplasmic reticulum</keyword>
<keyword evidence="8 10" id="KW-0472">Membrane</keyword>
<feature type="compositionally biased region" description="Low complexity" evidence="9">
    <location>
        <begin position="884"/>
        <end position="895"/>
    </location>
</feature>
<feature type="compositionally biased region" description="Low complexity" evidence="9">
    <location>
        <begin position="624"/>
        <end position="633"/>
    </location>
</feature>
<organism evidence="12 13">
    <name type="scientific">Lepidopterella palustris CBS 459.81</name>
    <dbReference type="NCBI Taxonomy" id="1314670"/>
    <lineage>
        <taxon>Eukaryota</taxon>
        <taxon>Fungi</taxon>
        <taxon>Dikarya</taxon>
        <taxon>Ascomycota</taxon>
        <taxon>Pezizomycotina</taxon>
        <taxon>Dothideomycetes</taxon>
        <taxon>Pleosporomycetidae</taxon>
        <taxon>Mytilinidiales</taxon>
        <taxon>Argynnaceae</taxon>
        <taxon>Lepidopterella</taxon>
    </lineage>
</organism>
<dbReference type="Pfam" id="PF15413">
    <property type="entry name" value="PH_11"/>
    <property type="match status" value="1"/>
</dbReference>
<feature type="region of interest" description="Disordered" evidence="9">
    <location>
        <begin position="935"/>
        <end position="972"/>
    </location>
</feature>
<dbReference type="OrthoDB" id="26740at2759"/>
<evidence type="ECO:0000313" key="12">
    <source>
        <dbReference type="EMBL" id="OCK83139.1"/>
    </source>
</evidence>
<accession>A0A8E2EG17</accession>
<keyword evidence="2" id="KW-0813">Transport</keyword>
<dbReference type="Proteomes" id="UP000250266">
    <property type="component" value="Unassembled WGS sequence"/>
</dbReference>
<feature type="compositionally biased region" description="Polar residues" evidence="9">
    <location>
        <begin position="675"/>
        <end position="693"/>
    </location>
</feature>
<keyword evidence="13" id="KW-1185">Reference proteome</keyword>
<sequence>MVTISTFLFIYILGGLTFIPLLLAAILCHAYLTLPTRKSEPSADISNTSSPTRRENHDGAFKSELDSLPDELKPRAHEPDVAAGYFAVCREYVPGGVNGKPPERTTPAGAVVGAESPSVYQSMYRSIFDRNKTQGPTLDGGSGKAKRARNVFFVILRHGHLMLYDDSEQLEVRHVISLAHYDVDLYAGGENIPDGELFIKRNCIRLSRKRVLGDITSDMKPFFLFSDNCSEKEDFYLAMLQSQEQRAGASGSPPTPLLFETDHLVKLVQQLHASEENLQTRWINALIGRLFLGLYKTSEVEDFIRLKITKKISRVRKPAFISSINLQKVNMGDLPPFITNPKLKELTVDGDLTVEADVKYKGNFRLEIAAVARIDLGSRFKAREVNLILAGILKRLEGHILIRVKPPPSNRLWISFETAPKMVMSIEPIVSSRQITYGVILRAIESRIREVLGETLVFPNWDDVPFHDTMLQRFRGGIWADDLKINPIPDSQAEVDGKDLVDEVDHVSDSDGPEPLPTPNLSSKDKAMSMPSLTDTRPAGLTSGKATRSTLSLDANDEDVVASSKVEMKRPTKPKAIRSGSFASASTPIVNLDPATVEALKVQARNNQQDAASAMKSLSSRSQPTSPVESPVGSPSPPNPGAHASKNGSRSSTTSSQTSGDDNQSSFIPRPSMLPQLSSLNRHPTLTSSSGDSNFIPIANSAHAKTGRTPERRQAINNSLNSATAAAKKWFAGRQQGSVSSFAASQDHDQHQQGLSAPGSASTYSLSSSSSQVSTSLPKPLGSSRKSAETVAPISHPTPRQPIGRGRPLPPPGTPLPLPPKSEKRNSGWSAAGASALANLAKRKPSTTHKPSPNSTKCGTPALSEPPSPPKQEASNLDGPSVESPALLSRQSSSPRPVPLPPLPPRRKRLSNAEMGKHTINTDENILVVEAPVADVSAPTSPTEESIFGEQTGHSDVEDQHQWPDMETEDGDDSVFQEMDMDARQELCDTRTNKSKTGLGDVGTQHEGMYEHGWSVTDETFRRAAETTE</sequence>
<dbReference type="InterPro" id="IPR031468">
    <property type="entry name" value="SMP_LBD"/>
</dbReference>
<feature type="compositionally biased region" description="Polar residues" evidence="9">
    <location>
        <begin position="544"/>
        <end position="553"/>
    </location>
</feature>
<evidence type="ECO:0000256" key="4">
    <source>
        <dbReference type="ARBA" id="ARBA00022824"/>
    </source>
</evidence>
<feature type="region of interest" description="Disordered" evidence="9">
    <location>
        <begin position="988"/>
        <end position="1013"/>
    </location>
</feature>
<dbReference type="EMBL" id="KV744868">
    <property type="protein sequence ID" value="OCK83139.1"/>
    <property type="molecule type" value="Genomic_DNA"/>
</dbReference>
<feature type="compositionally biased region" description="Basic and acidic residues" evidence="9">
    <location>
        <begin position="953"/>
        <end position="964"/>
    </location>
</feature>
<feature type="domain" description="SMP-LTD" evidence="11">
    <location>
        <begin position="274"/>
        <end position="467"/>
    </location>
</feature>
<feature type="compositionally biased region" description="Polar residues" evidence="9">
    <location>
        <begin position="735"/>
        <end position="744"/>
    </location>
</feature>
<dbReference type="PANTHER" id="PTHR13466:SF19">
    <property type="entry name" value="NUCLEUS-VACUOLE JUNCTION PROTEIN 2"/>
    <property type="match status" value="1"/>
</dbReference>
<dbReference type="AlphaFoldDB" id="A0A8E2EG17"/>
<name>A0A8E2EG17_9PEZI</name>
<evidence type="ECO:0000256" key="1">
    <source>
        <dbReference type="ARBA" id="ARBA00004586"/>
    </source>
</evidence>